<protein>
    <submittedName>
        <fullName evidence="2">DUF6141 family protein</fullName>
    </submittedName>
</protein>
<name>A0AAU8JAU8_9CYAN</name>
<evidence type="ECO:0000313" key="2">
    <source>
        <dbReference type="EMBL" id="XCM35663.1"/>
    </source>
</evidence>
<accession>A0AAU8JAU8</accession>
<dbReference type="Pfam" id="PF19638">
    <property type="entry name" value="DUF6141"/>
    <property type="match status" value="1"/>
</dbReference>
<dbReference type="AlphaFoldDB" id="A0AAU8JAU8"/>
<dbReference type="EMBL" id="CP159837">
    <property type="protein sequence ID" value="XCM35663.1"/>
    <property type="molecule type" value="Genomic_DNA"/>
</dbReference>
<keyword evidence="1" id="KW-1133">Transmembrane helix</keyword>
<sequence>MDKLEWPSMAEEMSITEKDCATLLFREVQQFRQPWIWIVLTGTSVTALWAALSPFFLDSDWQDHWVLHIILILFGLIFGIGLPWVFYVTKLVTEIRSDGLVISFYPLLFFPIKIYFKNMQNCTAIKYKPLQEYGGWGVRLGAKGTAYNVSGNRGVQIELINGSKILIGSKKSEVLAATINLIIGSKNSNEN</sequence>
<evidence type="ECO:0000256" key="1">
    <source>
        <dbReference type="SAM" id="Phobius"/>
    </source>
</evidence>
<dbReference type="InterPro" id="IPR046139">
    <property type="entry name" value="DUF6141"/>
</dbReference>
<gene>
    <name evidence="2" type="ORF">ABWT76_004358</name>
</gene>
<proteinExistence type="predicted"/>
<feature type="transmembrane region" description="Helical" evidence="1">
    <location>
        <begin position="99"/>
        <end position="116"/>
    </location>
</feature>
<organism evidence="2">
    <name type="scientific">Planktothricoides raciborskii GIHE-MW2</name>
    <dbReference type="NCBI Taxonomy" id="2792601"/>
    <lineage>
        <taxon>Bacteria</taxon>
        <taxon>Bacillati</taxon>
        <taxon>Cyanobacteriota</taxon>
        <taxon>Cyanophyceae</taxon>
        <taxon>Oscillatoriophycideae</taxon>
        <taxon>Oscillatoriales</taxon>
        <taxon>Oscillatoriaceae</taxon>
        <taxon>Planktothricoides</taxon>
    </lineage>
</organism>
<keyword evidence="1" id="KW-0472">Membrane</keyword>
<reference evidence="2" key="1">
    <citation type="submission" date="2024-07" db="EMBL/GenBank/DDBJ databases">
        <authorList>
            <person name="Kim Y.J."/>
            <person name="Jeong J.Y."/>
        </authorList>
    </citation>
    <scope>NUCLEOTIDE SEQUENCE</scope>
    <source>
        <strain evidence="2">GIHE-MW2</strain>
    </source>
</reference>
<feature type="transmembrane region" description="Helical" evidence="1">
    <location>
        <begin position="35"/>
        <end position="53"/>
    </location>
</feature>
<keyword evidence="1" id="KW-0812">Transmembrane</keyword>
<feature type="transmembrane region" description="Helical" evidence="1">
    <location>
        <begin position="65"/>
        <end position="87"/>
    </location>
</feature>
<dbReference type="RefSeq" id="WP_354634958.1">
    <property type="nucleotide sequence ID" value="NZ_CP159837.1"/>
</dbReference>